<organism evidence="4">
    <name type="scientific">Nippostrongylus brasiliensis</name>
    <name type="common">Rat hookworm</name>
    <dbReference type="NCBI Taxonomy" id="27835"/>
    <lineage>
        <taxon>Eukaryota</taxon>
        <taxon>Metazoa</taxon>
        <taxon>Ecdysozoa</taxon>
        <taxon>Nematoda</taxon>
        <taxon>Chromadorea</taxon>
        <taxon>Rhabditida</taxon>
        <taxon>Rhabditina</taxon>
        <taxon>Rhabditomorpha</taxon>
        <taxon>Strongyloidea</taxon>
        <taxon>Heligmosomidae</taxon>
        <taxon>Nippostrongylus</taxon>
    </lineage>
</organism>
<sequence>MLSQHQLRVIFFYEWRRGSKASTAVSNINGALGEGTVSHSMVSRWFTRFKSGYTSLEDGEREGRPPVIDNDELELAIKSNPEATSRELARTFRCSQVTIELHLQDLGYRRVLTRWISHRLTEAHGERE</sequence>
<evidence type="ECO:0000313" key="2">
    <source>
        <dbReference type="EMBL" id="VDL65704.1"/>
    </source>
</evidence>
<dbReference type="GO" id="GO:0005634">
    <property type="term" value="C:nucleus"/>
    <property type="evidence" value="ECO:0007669"/>
    <property type="project" value="TreeGrafter"/>
</dbReference>
<dbReference type="GO" id="GO:0000729">
    <property type="term" value="P:DNA double-strand break processing"/>
    <property type="evidence" value="ECO:0007669"/>
    <property type="project" value="TreeGrafter"/>
</dbReference>
<dbReference type="InterPro" id="IPR041426">
    <property type="entry name" value="Mos1_HTH"/>
</dbReference>
<proteinExistence type="predicted"/>
<dbReference type="PANTHER" id="PTHR46060:SF2">
    <property type="entry name" value="HISTONE-LYSINE N-METHYLTRANSFERASE SETMAR"/>
    <property type="match status" value="1"/>
</dbReference>
<dbReference type="Proteomes" id="UP000271162">
    <property type="component" value="Unassembled WGS sequence"/>
</dbReference>
<dbReference type="GO" id="GO:0042800">
    <property type="term" value="F:histone H3K4 methyltransferase activity"/>
    <property type="evidence" value="ECO:0007669"/>
    <property type="project" value="TreeGrafter"/>
</dbReference>
<evidence type="ECO:0000313" key="3">
    <source>
        <dbReference type="Proteomes" id="UP000271162"/>
    </source>
</evidence>
<dbReference type="InterPro" id="IPR052709">
    <property type="entry name" value="Transposase-MT_Hybrid"/>
</dbReference>
<dbReference type="GO" id="GO:0031297">
    <property type="term" value="P:replication fork processing"/>
    <property type="evidence" value="ECO:0007669"/>
    <property type="project" value="TreeGrafter"/>
</dbReference>
<dbReference type="InterPro" id="IPR036388">
    <property type="entry name" value="WH-like_DNA-bd_sf"/>
</dbReference>
<dbReference type="EMBL" id="UYSL01002184">
    <property type="protein sequence ID" value="VDL65704.1"/>
    <property type="molecule type" value="Genomic_DNA"/>
</dbReference>
<protein>
    <submittedName>
        <fullName evidence="4">HTH_48 domain-containing protein</fullName>
    </submittedName>
</protein>
<dbReference type="GO" id="GO:0000793">
    <property type="term" value="C:condensed chromosome"/>
    <property type="evidence" value="ECO:0007669"/>
    <property type="project" value="TreeGrafter"/>
</dbReference>
<dbReference type="WBParaSite" id="NBR_0000211401-mRNA-1">
    <property type="protein sequence ID" value="NBR_0000211401-mRNA-1"/>
    <property type="gene ID" value="NBR_0000211401"/>
</dbReference>
<name>A0A0N4XHW2_NIPBR</name>
<dbReference type="AlphaFoldDB" id="A0A0N4XHW2"/>
<dbReference type="GO" id="GO:0046975">
    <property type="term" value="F:histone H3K36 methyltransferase activity"/>
    <property type="evidence" value="ECO:0007669"/>
    <property type="project" value="TreeGrafter"/>
</dbReference>
<dbReference type="GO" id="GO:0003690">
    <property type="term" value="F:double-stranded DNA binding"/>
    <property type="evidence" value="ECO:0007669"/>
    <property type="project" value="TreeGrafter"/>
</dbReference>
<dbReference type="PANTHER" id="PTHR46060">
    <property type="entry name" value="MARINER MOS1 TRANSPOSASE-LIKE PROTEIN"/>
    <property type="match status" value="1"/>
</dbReference>
<dbReference type="GO" id="GO:0015074">
    <property type="term" value="P:DNA integration"/>
    <property type="evidence" value="ECO:0007669"/>
    <property type="project" value="TreeGrafter"/>
</dbReference>
<dbReference type="GO" id="GO:0003697">
    <property type="term" value="F:single-stranded DNA binding"/>
    <property type="evidence" value="ECO:0007669"/>
    <property type="project" value="TreeGrafter"/>
</dbReference>
<evidence type="ECO:0000313" key="4">
    <source>
        <dbReference type="WBParaSite" id="NBR_0000211401-mRNA-1"/>
    </source>
</evidence>
<dbReference type="GO" id="GO:0006303">
    <property type="term" value="P:double-strand break repair via nonhomologous end joining"/>
    <property type="evidence" value="ECO:0007669"/>
    <property type="project" value="TreeGrafter"/>
</dbReference>
<dbReference type="Pfam" id="PF17906">
    <property type="entry name" value="HTH_48"/>
    <property type="match status" value="1"/>
</dbReference>
<dbReference type="GO" id="GO:0044547">
    <property type="term" value="F:DNA topoisomerase binding"/>
    <property type="evidence" value="ECO:0007669"/>
    <property type="project" value="TreeGrafter"/>
</dbReference>
<dbReference type="Gene3D" id="1.10.10.10">
    <property type="entry name" value="Winged helix-like DNA-binding domain superfamily/Winged helix DNA-binding domain"/>
    <property type="match status" value="1"/>
</dbReference>
<dbReference type="Gene3D" id="1.10.10.1450">
    <property type="match status" value="1"/>
</dbReference>
<dbReference type="GO" id="GO:0000014">
    <property type="term" value="F:single-stranded DNA endodeoxyribonuclease activity"/>
    <property type="evidence" value="ECO:0007669"/>
    <property type="project" value="TreeGrafter"/>
</dbReference>
<evidence type="ECO:0000259" key="1">
    <source>
        <dbReference type="Pfam" id="PF17906"/>
    </source>
</evidence>
<dbReference type="GO" id="GO:0044774">
    <property type="term" value="P:mitotic DNA integrity checkpoint signaling"/>
    <property type="evidence" value="ECO:0007669"/>
    <property type="project" value="TreeGrafter"/>
</dbReference>
<feature type="domain" description="Mos1 transposase HTH" evidence="1">
    <location>
        <begin position="5"/>
        <end position="52"/>
    </location>
</feature>
<reference evidence="4" key="1">
    <citation type="submission" date="2017-02" db="UniProtKB">
        <authorList>
            <consortium name="WormBaseParasite"/>
        </authorList>
    </citation>
    <scope>IDENTIFICATION</scope>
</reference>
<gene>
    <name evidence="2" type="ORF">NBR_LOCUS2115</name>
</gene>
<reference evidence="2 3" key="2">
    <citation type="submission" date="2018-11" db="EMBL/GenBank/DDBJ databases">
        <authorList>
            <consortium name="Pathogen Informatics"/>
        </authorList>
    </citation>
    <scope>NUCLEOTIDE SEQUENCE [LARGE SCALE GENOMIC DNA]</scope>
</reference>
<dbReference type="STRING" id="27835.A0A0N4XHW2"/>
<dbReference type="OMA" id="TIHEHLW"/>
<accession>A0A0N4XHW2</accession>
<dbReference type="GO" id="GO:0035861">
    <property type="term" value="C:site of double-strand break"/>
    <property type="evidence" value="ECO:0007669"/>
    <property type="project" value="TreeGrafter"/>
</dbReference>
<keyword evidence="3" id="KW-1185">Reference proteome</keyword>